<evidence type="ECO:0000313" key="2">
    <source>
        <dbReference type="EMBL" id="CAA7052749.1"/>
    </source>
</evidence>
<feature type="compositionally biased region" description="Polar residues" evidence="1">
    <location>
        <begin position="59"/>
        <end position="69"/>
    </location>
</feature>
<feature type="compositionally biased region" description="Polar residues" evidence="1">
    <location>
        <begin position="1"/>
        <end position="27"/>
    </location>
</feature>
<organism evidence="2 3">
    <name type="scientific">Microthlaspi erraticum</name>
    <dbReference type="NCBI Taxonomy" id="1685480"/>
    <lineage>
        <taxon>Eukaryota</taxon>
        <taxon>Viridiplantae</taxon>
        <taxon>Streptophyta</taxon>
        <taxon>Embryophyta</taxon>
        <taxon>Tracheophyta</taxon>
        <taxon>Spermatophyta</taxon>
        <taxon>Magnoliopsida</taxon>
        <taxon>eudicotyledons</taxon>
        <taxon>Gunneridae</taxon>
        <taxon>Pentapetalae</taxon>
        <taxon>rosids</taxon>
        <taxon>malvids</taxon>
        <taxon>Brassicales</taxon>
        <taxon>Brassicaceae</taxon>
        <taxon>Coluteocarpeae</taxon>
        <taxon>Microthlaspi</taxon>
    </lineage>
</organism>
<feature type="region of interest" description="Disordered" evidence="1">
    <location>
        <begin position="1"/>
        <end position="35"/>
    </location>
</feature>
<protein>
    <submittedName>
        <fullName evidence="2">Uncharacterized protein</fullName>
    </submittedName>
</protein>
<dbReference type="EMBL" id="CACVBM020001507">
    <property type="protein sequence ID" value="CAA7052749.1"/>
    <property type="molecule type" value="Genomic_DNA"/>
</dbReference>
<feature type="compositionally biased region" description="Polar residues" evidence="1">
    <location>
        <begin position="198"/>
        <end position="210"/>
    </location>
</feature>
<accession>A0A6D2KIA3</accession>
<gene>
    <name evidence="2" type="ORF">MERR_LOCUS39984</name>
</gene>
<feature type="region of interest" description="Disordered" evidence="1">
    <location>
        <begin position="54"/>
        <end position="73"/>
    </location>
</feature>
<reference evidence="2" key="1">
    <citation type="submission" date="2020-01" db="EMBL/GenBank/DDBJ databases">
        <authorList>
            <person name="Mishra B."/>
        </authorList>
    </citation>
    <scope>NUCLEOTIDE SEQUENCE [LARGE SCALE GENOMIC DNA]</scope>
</reference>
<dbReference type="Proteomes" id="UP000467841">
    <property type="component" value="Unassembled WGS sequence"/>
</dbReference>
<keyword evidence="3" id="KW-1185">Reference proteome</keyword>
<dbReference type="OrthoDB" id="10687119at2759"/>
<evidence type="ECO:0000256" key="1">
    <source>
        <dbReference type="SAM" id="MobiDB-lite"/>
    </source>
</evidence>
<proteinExistence type="predicted"/>
<name>A0A6D2KIA3_9BRAS</name>
<feature type="region of interest" description="Disordered" evidence="1">
    <location>
        <begin position="97"/>
        <end position="222"/>
    </location>
</feature>
<dbReference type="AlphaFoldDB" id="A0A6D2KIA3"/>
<evidence type="ECO:0000313" key="3">
    <source>
        <dbReference type="Proteomes" id="UP000467841"/>
    </source>
</evidence>
<comment type="caution">
    <text evidence="2">The sequence shown here is derived from an EMBL/GenBank/DDBJ whole genome shotgun (WGS) entry which is preliminary data.</text>
</comment>
<sequence>MDSTSQNATPVYGQGSNPSGQTETNRYAPSGSAPVRLQCSISTSDMGNLGTAASAARSGVNNPSLNTGTLVGGNPYIWRSCRKRWSSWSRELELGNDFPSLDGENSKSGNDFPNPDGENWKPGNDLPSPVARIREQLERGPSLDVPRSSTRERENGRKTSPLHRTHLNFKPSAGTPGTGNQNQMFLHAGVLPGRSHHQTPILNRSNSQGASVRENEQLPPPPPTVLGSNLTPATVASASKGATASLSSSIEQRLDNINQQNIERNALTFEQLKSYVHAATSSAPTSI</sequence>